<dbReference type="Proteomes" id="UP000680866">
    <property type="component" value="Chromosome"/>
</dbReference>
<evidence type="ECO:0008006" key="6">
    <source>
        <dbReference type="Google" id="ProtNLM"/>
    </source>
</evidence>
<organism evidence="4 5">
    <name type="scientific">Polymorphospora rubra</name>
    <dbReference type="NCBI Taxonomy" id="338584"/>
    <lineage>
        <taxon>Bacteria</taxon>
        <taxon>Bacillati</taxon>
        <taxon>Actinomycetota</taxon>
        <taxon>Actinomycetes</taxon>
        <taxon>Micromonosporales</taxon>
        <taxon>Micromonosporaceae</taxon>
        <taxon>Polymorphospora</taxon>
    </lineage>
</organism>
<evidence type="ECO:0000259" key="2">
    <source>
        <dbReference type="Pfam" id="PF01844"/>
    </source>
</evidence>
<dbReference type="GO" id="GO:0003676">
    <property type="term" value="F:nucleic acid binding"/>
    <property type="evidence" value="ECO:0007669"/>
    <property type="project" value="InterPro"/>
</dbReference>
<dbReference type="AlphaFoldDB" id="A0A810N2G3"/>
<dbReference type="KEGG" id="pry:Prubr_29090"/>
<dbReference type="GO" id="GO:0004519">
    <property type="term" value="F:endonuclease activity"/>
    <property type="evidence" value="ECO:0007669"/>
    <property type="project" value="InterPro"/>
</dbReference>
<evidence type="ECO:0000256" key="1">
    <source>
        <dbReference type="SAM" id="MobiDB-lite"/>
    </source>
</evidence>
<dbReference type="InterPro" id="IPR002711">
    <property type="entry name" value="HNH"/>
</dbReference>
<feature type="domain" description="HNH" evidence="2">
    <location>
        <begin position="292"/>
        <end position="345"/>
    </location>
</feature>
<accession>A0A810N2G3</accession>
<feature type="region of interest" description="Disordered" evidence="1">
    <location>
        <begin position="1"/>
        <end position="30"/>
    </location>
</feature>
<evidence type="ECO:0000259" key="3">
    <source>
        <dbReference type="Pfam" id="PF26345"/>
    </source>
</evidence>
<keyword evidence="5" id="KW-1185">Reference proteome</keyword>
<name>A0A810N2G3_9ACTN</name>
<protein>
    <recommendedName>
        <fullName evidence="6">HNH endonuclease</fullName>
    </recommendedName>
</protein>
<gene>
    <name evidence="4" type="ORF">Prubr_29090</name>
</gene>
<dbReference type="Pfam" id="PF26345">
    <property type="entry name" value="ScoMcrA_N"/>
    <property type="match status" value="1"/>
</dbReference>
<evidence type="ECO:0000313" key="5">
    <source>
        <dbReference type="Proteomes" id="UP000680866"/>
    </source>
</evidence>
<dbReference type="EMBL" id="AP023359">
    <property type="protein sequence ID" value="BCJ65888.1"/>
    <property type="molecule type" value="Genomic_DNA"/>
</dbReference>
<feature type="compositionally biased region" description="Polar residues" evidence="1">
    <location>
        <begin position="11"/>
        <end position="20"/>
    </location>
</feature>
<dbReference type="GO" id="GO:0008270">
    <property type="term" value="F:zinc ion binding"/>
    <property type="evidence" value="ECO:0007669"/>
    <property type="project" value="InterPro"/>
</dbReference>
<proteinExistence type="predicted"/>
<sequence length="362" mass="40064">MILSDHRWTPVNETTFETTGGASGPRSVAPTPYRRGVTLADITRPAVLAAIAEFDRLGRDEFLRLAGFGRSKLYYLEYQGRLYDSKAIVGYAHGQSTGTPLVSEDFSGGDKTVVPRLTALGFDVRYMRNPDWTRDEIILACALVEANGWRQLDAADQRVKELSELLQSPAIHPVDQRGPEFRNAAGVGRKTADIATAHPQYLGKKTNGNRLDREVLDDFIARPAEMHAVAAAIRTALAADEPPTAGPDPDVPDPTADEGGVLLRLHLRRERDPKIRRAKIADAKRHGLAIACEICGFDFAKTYGVRGTDYIECHHRTPLHVTGPTKTRLADLALICSNCHRMIHRTKPWLTVEELQSVMQRS</sequence>
<feature type="domain" description="ScoMcrA-like N-terminal head" evidence="3">
    <location>
        <begin position="41"/>
        <end position="125"/>
    </location>
</feature>
<reference evidence="4" key="1">
    <citation type="submission" date="2020-08" db="EMBL/GenBank/DDBJ databases">
        <title>Whole genome shotgun sequence of Polymorphospora rubra NBRC 101157.</title>
        <authorList>
            <person name="Komaki H."/>
            <person name="Tamura T."/>
        </authorList>
    </citation>
    <scope>NUCLEOTIDE SEQUENCE</scope>
    <source>
        <strain evidence="4">NBRC 101157</strain>
    </source>
</reference>
<dbReference type="Pfam" id="PF01844">
    <property type="entry name" value="HNH"/>
    <property type="match status" value="1"/>
</dbReference>
<evidence type="ECO:0000313" key="4">
    <source>
        <dbReference type="EMBL" id="BCJ65888.1"/>
    </source>
</evidence>
<dbReference type="InterPro" id="IPR058807">
    <property type="entry name" value="ScoMcrA_N"/>
</dbReference>